<dbReference type="PROSITE" id="PS00615">
    <property type="entry name" value="C_TYPE_LECTIN_1"/>
    <property type="match status" value="1"/>
</dbReference>
<dbReference type="InterPro" id="IPR016186">
    <property type="entry name" value="C-type_lectin-like/link_sf"/>
</dbReference>
<sequence>MHRNDTNLNQFIWSDGDLQTNFYQWKGNQPAAKDSGQNCVEVDGTGWADYECDKILCFFCYMTLERDDKTWEEAVEHCRDHYTDLASLTTTQQLQQVKSNLKGETIIWVGLRFVAGQWYWLNAEPVSNEVSRSLPECPELRCGALNIMTEQWENRDCEEKLSFLCV</sequence>
<evidence type="ECO:0000313" key="3">
    <source>
        <dbReference type="EMBL" id="KAL1282202.1"/>
    </source>
</evidence>
<dbReference type="Gene3D" id="3.10.100.10">
    <property type="entry name" value="Mannose-Binding Protein A, subunit A"/>
    <property type="match status" value="2"/>
</dbReference>
<dbReference type="InterPro" id="IPR001304">
    <property type="entry name" value="C-type_lectin-like"/>
</dbReference>
<feature type="domain" description="C-type lectin" evidence="2">
    <location>
        <begin position="1"/>
        <end position="61"/>
    </location>
</feature>
<dbReference type="SUPFAM" id="SSF56436">
    <property type="entry name" value="C-type lectin-like"/>
    <property type="match status" value="2"/>
</dbReference>
<organism evidence="3 4">
    <name type="scientific">Cirrhinus molitorella</name>
    <name type="common">mud carp</name>
    <dbReference type="NCBI Taxonomy" id="172907"/>
    <lineage>
        <taxon>Eukaryota</taxon>
        <taxon>Metazoa</taxon>
        <taxon>Chordata</taxon>
        <taxon>Craniata</taxon>
        <taxon>Vertebrata</taxon>
        <taxon>Euteleostomi</taxon>
        <taxon>Actinopterygii</taxon>
        <taxon>Neopterygii</taxon>
        <taxon>Teleostei</taxon>
        <taxon>Ostariophysi</taxon>
        <taxon>Cypriniformes</taxon>
        <taxon>Cyprinidae</taxon>
        <taxon>Labeoninae</taxon>
        <taxon>Labeonini</taxon>
        <taxon>Cirrhinus</taxon>
    </lineage>
</organism>
<name>A0ABR3NZC7_9TELE</name>
<dbReference type="EMBL" id="JAYMGO010000001">
    <property type="protein sequence ID" value="KAL1282202.1"/>
    <property type="molecule type" value="Genomic_DNA"/>
</dbReference>
<feature type="domain" description="C-type lectin" evidence="2">
    <location>
        <begin position="60"/>
        <end position="166"/>
    </location>
</feature>
<keyword evidence="1" id="KW-1015">Disulfide bond</keyword>
<dbReference type="InterPro" id="IPR018378">
    <property type="entry name" value="C-type_lectin_CS"/>
</dbReference>
<keyword evidence="4" id="KW-1185">Reference proteome</keyword>
<proteinExistence type="predicted"/>
<protein>
    <recommendedName>
        <fullName evidence="2">C-type lectin domain-containing protein</fullName>
    </recommendedName>
</protein>
<gene>
    <name evidence="3" type="ORF">QQF64_001005</name>
</gene>
<dbReference type="Pfam" id="PF00059">
    <property type="entry name" value="Lectin_C"/>
    <property type="match status" value="1"/>
</dbReference>
<dbReference type="SMART" id="SM00034">
    <property type="entry name" value="CLECT"/>
    <property type="match status" value="1"/>
</dbReference>
<accession>A0ABR3NZC7</accession>
<comment type="caution">
    <text evidence="3">The sequence shown here is derived from an EMBL/GenBank/DDBJ whole genome shotgun (WGS) entry which is preliminary data.</text>
</comment>
<evidence type="ECO:0000259" key="2">
    <source>
        <dbReference type="PROSITE" id="PS50041"/>
    </source>
</evidence>
<dbReference type="PANTHER" id="PTHR45784">
    <property type="entry name" value="C-TYPE LECTIN DOMAIN FAMILY 20 MEMBER A-RELATED"/>
    <property type="match status" value="1"/>
</dbReference>
<dbReference type="PROSITE" id="PS50041">
    <property type="entry name" value="C_TYPE_LECTIN_2"/>
    <property type="match status" value="2"/>
</dbReference>
<dbReference type="CDD" id="cd00037">
    <property type="entry name" value="CLECT"/>
    <property type="match status" value="1"/>
</dbReference>
<dbReference type="PANTHER" id="PTHR45784:SF8">
    <property type="entry name" value="C-TYPE MANNOSE RECEPTOR 2-RELATED"/>
    <property type="match status" value="1"/>
</dbReference>
<reference evidence="3 4" key="1">
    <citation type="submission" date="2023-09" db="EMBL/GenBank/DDBJ databases">
        <authorList>
            <person name="Wang M."/>
        </authorList>
    </citation>
    <scope>NUCLEOTIDE SEQUENCE [LARGE SCALE GENOMIC DNA]</scope>
    <source>
        <strain evidence="3">GT-2023</strain>
        <tissue evidence="3">Liver</tissue>
    </source>
</reference>
<evidence type="ECO:0000313" key="4">
    <source>
        <dbReference type="Proteomes" id="UP001558613"/>
    </source>
</evidence>
<dbReference type="InterPro" id="IPR016187">
    <property type="entry name" value="CTDL_fold"/>
</dbReference>
<dbReference type="Proteomes" id="UP001558613">
    <property type="component" value="Unassembled WGS sequence"/>
</dbReference>
<evidence type="ECO:0000256" key="1">
    <source>
        <dbReference type="ARBA" id="ARBA00023157"/>
    </source>
</evidence>